<dbReference type="PANTHER" id="PTHR30157">
    <property type="entry name" value="FERRIC REDUCTASE, NADPH-DEPENDENT"/>
    <property type="match status" value="1"/>
</dbReference>
<comment type="caution">
    <text evidence="3">The sequence shown here is derived from an EMBL/GenBank/DDBJ whole genome shotgun (WGS) entry which is preliminary data.</text>
</comment>
<dbReference type="InterPro" id="IPR017927">
    <property type="entry name" value="FAD-bd_FR_type"/>
</dbReference>
<dbReference type="PANTHER" id="PTHR30157:SF0">
    <property type="entry name" value="NADPH-DEPENDENT FERRIC-CHELATE REDUCTASE"/>
    <property type="match status" value="1"/>
</dbReference>
<dbReference type="Pfam" id="PF08021">
    <property type="entry name" value="FAD_binding_9"/>
    <property type="match status" value="1"/>
</dbReference>
<evidence type="ECO:0000313" key="3">
    <source>
        <dbReference type="EMBL" id="REL36255.1"/>
    </source>
</evidence>
<evidence type="ECO:0000256" key="1">
    <source>
        <dbReference type="ARBA" id="ARBA00035644"/>
    </source>
</evidence>
<comment type="similarity">
    <text evidence="1">Belongs to the SIP oxidoreductase family.</text>
</comment>
<reference evidence="3 4" key="1">
    <citation type="submission" date="2018-08" db="EMBL/GenBank/DDBJ databases">
        <title>Thalassotalea euphylliae genome.</title>
        <authorList>
            <person name="Summers S."/>
            <person name="Rice S.A."/>
            <person name="Freckelton M.L."/>
            <person name="Nedved B.T."/>
            <person name="Hadfield M.G."/>
        </authorList>
    </citation>
    <scope>NUCLEOTIDE SEQUENCE [LARGE SCALE GENOMIC DNA]</scope>
    <source>
        <strain evidence="3 4">H2</strain>
    </source>
</reference>
<protein>
    <submittedName>
        <fullName evidence="3">Siderophore-interacting protein</fullName>
    </submittedName>
</protein>
<gene>
    <name evidence="3" type="ORF">DXX92_13520</name>
</gene>
<organism evidence="3 4">
    <name type="scientific">Thalassotalea euphylliae</name>
    <dbReference type="NCBI Taxonomy" id="1655234"/>
    <lineage>
        <taxon>Bacteria</taxon>
        <taxon>Pseudomonadati</taxon>
        <taxon>Pseudomonadota</taxon>
        <taxon>Gammaproteobacteria</taxon>
        <taxon>Alteromonadales</taxon>
        <taxon>Colwelliaceae</taxon>
        <taxon>Thalassotalea</taxon>
    </lineage>
</organism>
<dbReference type="CDD" id="cd06193">
    <property type="entry name" value="siderophore_interacting"/>
    <property type="match status" value="1"/>
</dbReference>
<sequence>MFVTIGGNMAANLYMTQVSSVQDVSPHMRRVVLTGESLADFPVDKESAHIKAIFPDPSSQDKLPTLSTSPDQRKWMRSYTIRQFNQSRRELTIDFAVNDHQGLAADWALNAQPNDFLGVAGPGDIKHTDFGAHQHLFFGDITALPAIAATLEQLPLSSQGQAWLQVPDSEDIQEIIAPRGIKIHWLVTSNKLTERFLSGLQSVGCELTDTAIFIAAEASIVRQLKAYLSDHCQYTPEKLYASAYWNSKR</sequence>
<dbReference type="InterPro" id="IPR039261">
    <property type="entry name" value="FNR_nucleotide-bd"/>
</dbReference>
<feature type="domain" description="FAD-binding FR-type" evidence="2">
    <location>
        <begin position="11"/>
        <end position="129"/>
    </location>
</feature>
<dbReference type="EMBL" id="QUOV01000001">
    <property type="protein sequence ID" value="REL36255.1"/>
    <property type="molecule type" value="Genomic_DNA"/>
</dbReference>
<evidence type="ECO:0000259" key="2">
    <source>
        <dbReference type="PROSITE" id="PS51384"/>
    </source>
</evidence>
<dbReference type="SUPFAM" id="SSF63380">
    <property type="entry name" value="Riboflavin synthase domain-like"/>
    <property type="match status" value="1"/>
</dbReference>
<dbReference type="AlphaFoldDB" id="A0A3E0UJ65"/>
<dbReference type="Proteomes" id="UP000256999">
    <property type="component" value="Unassembled WGS sequence"/>
</dbReference>
<dbReference type="Pfam" id="PF04954">
    <property type="entry name" value="SIP"/>
    <property type="match status" value="1"/>
</dbReference>
<dbReference type="Gene3D" id="3.40.50.80">
    <property type="entry name" value="Nucleotide-binding domain of ferredoxin-NADP reductase (FNR) module"/>
    <property type="match status" value="1"/>
</dbReference>
<dbReference type="InterPro" id="IPR007037">
    <property type="entry name" value="SIP_rossman_dom"/>
</dbReference>
<dbReference type="Gene3D" id="2.40.30.10">
    <property type="entry name" value="Translation factors"/>
    <property type="match status" value="1"/>
</dbReference>
<proteinExistence type="inferred from homology"/>
<accession>A0A3E0UJ65</accession>
<dbReference type="OrthoDB" id="9814826at2"/>
<evidence type="ECO:0000313" key="4">
    <source>
        <dbReference type="Proteomes" id="UP000256999"/>
    </source>
</evidence>
<dbReference type="PROSITE" id="PS51384">
    <property type="entry name" value="FAD_FR"/>
    <property type="match status" value="1"/>
</dbReference>
<dbReference type="InterPro" id="IPR013113">
    <property type="entry name" value="SIP_FAD-bd"/>
</dbReference>
<dbReference type="InterPro" id="IPR039374">
    <property type="entry name" value="SIP_fam"/>
</dbReference>
<dbReference type="GO" id="GO:0016491">
    <property type="term" value="F:oxidoreductase activity"/>
    <property type="evidence" value="ECO:0007669"/>
    <property type="project" value="InterPro"/>
</dbReference>
<name>A0A3E0UJ65_9GAMM</name>
<dbReference type="InterPro" id="IPR017938">
    <property type="entry name" value="Riboflavin_synthase-like_b-brl"/>
</dbReference>